<name>A0AAE0BVT9_9CHLO</name>
<evidence type="ECO:0000313" key="2">
    <source>
        <dbReference type="EMBL" id="KAK3242697.1"/>
    </source>
</evidence>
<comment type="caution">
    <text evidence="2">The sequence shown here is derived from an EMBL/GenBank/DDBJ whole genome shotgun (WGS) entry which is preliminary data.</text>
</comment>
<proteinExistence type="inferred from homology"/>
<sequence>MEEESFRQIMRKRLLDDILKTASQSSDGDWNILVLDKFTLKVFSSACTMSEMIDCGVSLIEEIEKGREPMPSTAGIYFIEPEPASVAQLIKDFSNEKLPQYASAHVFFSSSFLVSRGSPITKLGPKRGPVAVSRSFGGAYHLGPEEGL</sequence>
<accession>A0AAE0BVT9</accession>
<evidence type="ECO:0000256" key="1">
    <source>
        <dbReference type="ARBA" id="ARBA00009884"/>
    </source>
</evidence>
<gene>
    <name evidence="2" type="ORF">CYMTET_47623</name>
</gene>
<keyword evidence="3" id="KW-1185">Reference proteome</keyword>
<dbReference type="EMBL" id="LGRX02033133">
    <property type="protein sequence ID" value="KAK3242697.1"/>
    <property type="molecule type" value="Genomic_DNA"/>
</dbReference>
<dbReference type="Gene3D" id="3.40.50.2060">
    <property type="match status" value="1"/>
</dbReference>
<organism evidence="2 3">
    <name type="scientific">Cymbomonas tetramitiformis</name>
    <dbReference type="NCBI Taxonomy" id="36881"/>
    <lineage>
        <taxon>Eukaryota</taxon>
        <taxon>Viridiplantae</taxon>
        <taxon>Chlorophyta</taxon>
        <taxon>Pyramimonadophyceae</taxon>
        <taxon>Pyramimonadales</taxon>
        <taxon>Pyramimonadaceae</taxon>
        <taxon>Cymbomonas</taxon>
    </lineage>
</organism>
<dbReference type="AlphaFoldDB" id="A0AAE0BVT9"/>
<dbReference type="GO" id="GO:0016192">
    <property type="term" value="P:vesicle-mediated transport"/>
    <property type="evidence" value="ECO:0007669"/>
    <property type="project" value="InterPro"/>
</dbReference>
<comment type="similarity">
    <text evidence="1">Belongs to the STXBP/unc-18/SEC1 family.</text>
</comment>
<protein>
    <submittedName>
        <fullName evidence="2">Sec1-like domain containing protein</fullName>
    </submittedName>
</protein>
<dbReference type="InterPro" id="IPR036045">
    <property type="entry name" value="Sec1-like_sf"/>
</dbReference>
<reference evidence="2 3" key="1">
    <citation type="journal article" date="2015" name="Genome Biol. Evol.">
        <title>Comparative Genomics of a Bacterivorous Green Alga Reveals Evolutionary Causalities and Consequences of Phago-Mixotrophic Mode of Nutrition.</title>
        <authorList>
            <person name="Burns J.A."/>
            <person name="Paasch A."/>
            <person name="Narechania A."/>
            <person name="Kim E."/>
        </authorList>
    </citation>
    <scope>NUCLEOTIDE SEQUENCE [LARGE SCALE GENOMIC DNA]</scope>
    <source>
        <strain evidence="2 3">PLY_AMNH</strain>
    </source>
</reference>
<dbReference type="InterPro" id="IPR043154">
    <property type="entry name" value="Sec-1-like_dom1"/>
</dbReference>
<dbReference type="SUPFAM" id="SSF56815">
    <property type="entry name" value="Sec1/munc18-like (SM) proteins"/>
    <property type="match status" value="1"/>
</dbReference>
<dbReference type="Pfam" id="PF00995">
    <property type="entry name" value="Sec1"/>
    <property type="match status" value="1"/>
</dbReference>
<dbReference type="PANTHER" id="PTHR11679">
    <property type="entry name" value="VESICLE PROTEIN SORTING-ASSOCIATED"/>
    <property type="match status" value="1"/>
</dbReference>
<evidence type="ECO:0000313" key="3">
    <source>
        <dbReference type="Proteomes" id="UP001190700"/>
    </source>
</evidence>
<dbReference type="Proteomes" id="UP001190700">
    <property type="component" value="Unassembled WGS sequence"/>
</dbReference>
<dbReference type="InterPro" id="IPR001619">
    <property type="entry name" value="Sec1-like"/>
</dbReference>